<dbReference type="Proteomes" id="UP001163603">
    <property type="component" value="Chromosome 12"/>
</dbReference>
<sequence length="32" mass="3505">MLFPQPKFGGKIIDIVSGDIGSLEHLNSKLHL</sequence>
<proteinExistence type="predicted"/>
<evidence type="ECO:0000313" key="2">
    <source>
        <dbReference type="Proteomes" id="UP001163603"/>
    </source>
</evidence>
<keyword evidence="2" id="KW-1185">Reference proteome</keyword>
<protein>
    <submittedName>
        <fullName evidence="1">Uncharacterized protein</fullName>
    </submittedName>
</protein>
<evidence type="ECO:0000313" key="1">
    <source>
        <dbReference type="EMBL" id="KAJ0018382.1"/>
    </source>
</evidence>
<organism evidence="1 2">
    <name type="scientific">Pistacia integerrima</name>
    <dbReference type="NCBI Taxonomy" id="434235"/>
    <lineage>
        <taxon>Eukaryota</taxon>
        <taxon>Viridiplantae</taxon>
        <taxon>Streptophyta</taxon>
        <taxon>Embryophyta</taxon>
        <taxon>Tracheophyta</taxon>
        <taxon>Spermatophyta</taxon>
        <taxon>Magnoliopsida</taxon>
        <taxon>eudicotyledons</taxon>
        <taxon>Gunneridae</taxon>
        <taxon>Pentapetalae</taxon>
        <taxon>rosids</taxon>
        <taxon>malvids</taxon>
        <taxon>Sapindales</taxon>
        <taxon>Anacardiaceae</taxon>
        <taxon>Pistacia</taxon>
    </lineage>
</organism>
<gene>
    <name evidence="1" type="ORF">Pint_10967</name>
</gene>
<reference evidence="2" key="1">
    <citation type="journal article" date="2023" name="G3 (Bethesda)">
        <title>Genome assembly and association tests identify interacting loci associated with vigor, precocity, and sex in interspecific pistachio rootstocks.</title>
        <authorList>
            <person name="Palmer W."/>
            <person name="Jacygrad E."/>
            <person name="Sagayaradj S."/>
            <person name="Cavanaugh K."/>
            <person name="Han R."/>
            <person name="Bertier L."/>
            <person name="Beede B."/>
            <person name="Kafkas S."/>
            <person name="Golino D."/>
            <person name="Preece J."/>
            <person name="Michelmore R."/>
        </authorList>
    </citation>
    <scope>NUCLEOTIDE SEQUENCE [LARGE SCALE GENOMIC DNA]</scope>
</reference>
<comment type="caution">
    <text evidence="1">The sequence shown here is derived from an EMBL/GenBank/DDBJ whole genome shotgun (WGS) entry which is preliminary data.</text>
</comment>
<name>A0ACC0XKW3_9ROSI</name>
<accession>A0ACC0XKW3</accession>
<dbReference type="EMBL" id="CM047747">
    <property type="protein sequence ID" value="KAJ0018382.1"/>
    <property type="molecule type" value="Genomic_DNA"/>
</dbReference>